<dbReference type="PROSITE" id="PS50181">
    <property type="entry name" value="FBOX"/>
    <property type="match status" value="1"/>
</dbReference>
<dbReference type="EnsemblPlants" id="LPERR10G04130.1">
    <property type="protein sequence ID" value="LPERR10G04130.1"/>
    <property type="gene ID" value="LPERR10G04130"/>
</dbReference>
<evidence type="ECO:0000259" key="1">
    <source>
        <dbReference type="PROSITE" id="PS50181"/>
    </source>
</evidence>
<reference evidence="2 3" key="1">
    <citation type="submission" date="2012-08" db="EMBL/GenBank/DDBJ databases">
        <title>Oryza genome evolution.</title>
        <authorList>
            <person name="Wing R.A."/>
        </authorList>
    </citation>
    <scope>NUCLEOTIDE SEQUENCE</scope>
</reference>
<name>A0A0D9XIL7_9ORYZ</name>
<dbReference type="AlphaFoldDB" id="A0A0D9XIL7"/>
<dbReference type="eggNOG" id="ENOG502S2XD">
    <property type="taxonomic scope" value="Eukaryota"/>
</dbReference>
<protein>
    <recommendedName>
        <fullName evidence="1">F-box domain-containing protein</fullName>
    </recommendedName>
</protein>
<dbReference type="PANTHER" id="PTHR34223:SF117">
    <property type="entry name" value="OS06G0493266 PROTEIN"/>
    <property type="match status" value="1"/>
</dbReference>
<accession>A0A0D9XIL7</accession>
<dbReference type="PANTHER" id="PTHR34223">
    <property type="entry name" value="OS11G0201299 PROTEIN"/>
    <property type="match status" value="1"/>
</dbReference>
<dbReference type="Proteomes" id="UP000032180">
    <property type="component" value="Chromosome 10"/>
</dbReference>
<proteinExistence type="predicted"/>
<dbReference type="Pfam" id="PF00646">
    <property type="entry name" value="F-box"/>
    <property type="match status" value="1"/>
</dbReference>
<feature type="domain" description="F-box" evidence="1">
    <location>
        <begin position="17"/>
        <end position="43"/>
    </location>
</feature>
<keyword evidence="3" id="KW-1185">Reference proteome</keyword>
<dbReference type="InterPro" id="IPR053197">
    <property type="entry name" value="F-box_SCFL_complex_component"/>
</dbReference>
<dbReference type="InterPro" id="IPR036047">
    <property type="entry name" value="F-box-like_dom_sf"/>
</dbReference>
<dbReference type="SUPFAM" id="SSF81383">
    <property type="entry name" value="F-box domain"/>
    <property type="match status" value="1"/>
</dbReference>
<sequence length="348" mass="39768">MAECSKEVKNGVKEIVGTNINDLPNDVLEHILSFLPTREVVQLVCSLKCVDIMESVPTVEIMESIEDCHNKLDHVILHRGDISIHTCHLHFVDYFHKANSWIFHALLVCKVKELSICVWFDDEFPKMANQSIISKHLRKLVLDTRKLKTNFVDFTSCPFLEDLDMTNCIITGNKIISNSVKHLRMESMVFRTYEVDDLAAVTQICVPNLGLLSDQKYGCLLLDHLSNTTHMELANDCRTIVPAISKHKTLVLNEWFLDNGLWGLLSIVKCSPSLEKITIKLYTEPEHMVGNEESHSTMVQSFVMKQLKKISVKCEKEMEWVKNIVMALTKFGIPQHIIFVEEILSSSQ</sequence>
<evidence type="ECO:0000313" key="3">
    <source>
        <dbReference type="Proteomes" id="UP000032180"/>
    </source>
</evidence>
<dbReference type="HOGENOM" id="CLU_003068_1_0_1"/>
<dbReference type="Gramene" id="LPERR10G04130.1">
    <property type="protein sequence ID" value="LPERR10G04130.1"/>
    <property type="gene ID" value="LPERR10G04130"/>
</dbReference>
<reference evidence="2" key="3">
    <citation type="submission" date="2015-04" db="UniProtKB">
        <authorList>
            <consortium name="EnsemblPlants"/>
        </authorList>
    </citation>
    <scope>IDENTIFICATION</scope>
</reference>
<dbReference type="Gene3D" id="1.20.1280.50">
    <property type="match status" value="1"/>
</dbReference>
<evidence type="ECO:0000313" key="2">
    <source>
        <dbReference type="EnsemblPlants" id="LPERR10G04130.1"/>
    </source>
</evidence>
<dbReference type="InterPro" id="IPR001810">
    <property type="entry name" value="F-box_dom"/>
</dbReference>
<organism evidence="2 3">
    <name type="scientific">Leersia perrieri</name>
    <dbReference type="NCBI Taxonomy" id="77586"/>
    <lineage>
        <taxon>Eukaryota</taxon>
        <taxon>Viridiplantae</taxon>
        <taxon>Streptophyta</taxon>
        <taxon>Embryophyta</taxon>
        <taxon>Tracheophyta</taxon>
        <taxon>Spermatophyta</taxon>
        <taxon>Magnoliopsida</taxon>
        <taxon>Liliopsida</taxon>
        <taxon>Poales</taxon>
        <taxon>Poaceae</taxon>
        <taxon>BOP clade</taxon>
        <taxon>Oryzoideae</taxon>
        <taxon>Oryzeae</taxon>
        <taxon>Oryzinae</taxon>
        <taxon>Leersia</taxon>
    </lineage>
</organism>
<reference evidence="3" key="2">
    <citation type="submission" date="2013-12" db="EMBL/GenBank/DDBJ databases">
        <authorList>
            <person name="Yu Y."/>
            <person name="Lee S."/>
            <person name="de Baynast K."/>
            <person name="Wissotski M."/>
            <person name="Liu L."/>
            <person name="Talag J."/>
            <person name="Goicoechea J."/>
            <person name="Angelova A."/>
            <person name="Jetty R."/>
            <person name="Kudrna D."/>
            <person name="Golser W."/>
            <person name="Rivera L."/>
            <person name="Zhang J."/>
            <person name="Wing R."/>
        </authorList>
    </citation>
    <scope>NUCLEOTIDE SEQUENCE</scope>
</reference>